<dbReference type="HAMAP" id="MF_01365_B">
    <property type="entry name" value="Ribosomal_uL6_B"/>
    <property type="match status" value="1"/>
</dbReference>
<comment type="subunit">
    <text evidence="6">Part of the 50S ribosomal subunit.</text>
</comment>
<comment type="function">
    <text evidence="6 8">This protein binds to the 23S rRNA, and is important in its secondary structure. It is located near the subunit interface in the base of the L7/L12 stalk, and near the tRNA binding site of the peptidyltransferase center.</text>
</comment>
<evidence type="ECO:0000256" key="4">
    <source>
        <dbReference type="ARBA" id="ARBA00022980"/>
    </source>
</evidence>
<feature type="domain" description="Large ribosomal subunit protein uL6 alpha-beta" evidence="9">
    <location>
        <begin position="90"/>
        <end position="164"/>
    </location>
</feature>
<dbReference type="STRING" id="39029.BSR42_04135"/>
<evidence type="ECO:0000256" key="6">
    <source>
        <dbReference type="HAMAP-Rule" id="MF_01365"/>
    </source>
</evidence>
<dbReference type="InterPro" id="IPR000702">
    <property type="entry name" value="Ribosomal_uL6-like"/>
</dbReference>
<dbReference type="InterPro" id="IPR036789">
    <property type="entry name" value="Ribosomal_uL6-like_a/b-dom_sf"/>
</dbReference>
<keyword evidence="4 6" id="KW-0689">Ribosomal protein</keyword>
<evidence type="ECO:0000256" key="5">
    <source>
        <dbReference type="ARBA" id="ARBA00023274"/>
    </source>
</evidence>
<keyword evidence="2 6" id="KW-0699">rRNA-binding</keyword>
<dbReference type="OrthoDB" id="9805007at2"/>
<organism evidence="10 11">
    <name type="scientific">Megasphaera cerevisiae DSM 20462</name>
    <dbReference type="NCBI Taxonomy" id="1122219"/>
    <lineage>
        <taxon>Bacteria</taxon>
        <taxon>Bacillati</taxon>
        <taxon>Bacillota</taxon>
        <taxon>Negativicutes</taxon>
        <taxon>Veillonellales</taxon>
        <taxon>Veillonellaceae</taxon>
        <taxon>Megasphaera</taxon>
    </lineage>
</organism>
<evidence type="ECO:0000256" key="7">
    <source>
        <dbReference type="RuleBase" id="RU003869"/>
    </source>
</evidence>
<keyword evidence="11" id="KW-1185">Reference proteome</keyword>
<comment type="caution">
    <text evidence="10">The sequence shown here is derived from an EMBL/GenBank/DDBJ whole genome shotgun (WGS) entry which is preliminary data.</text>
</comment>
<dbReference type="InParanoid" id="A0A0J6WUH3"/>
<evidence type="ECO:0000313" key="11">
    <source>
        <dbReference type="Proteomes" id="UP000036503"/>
    </source>
</evidence>
<dbReference type="NCBIfam" id="TIGR03654">
    <property type="entry name" value="L6_bact"/>
    <property type="match status" value="1"/>
</dbReference>
<dbReference type="FunFam" id="3.90.930.12:FF:000002">
    <property type="entry name" value="50S ribosomal protein L6"/>
    <property type="match status" value="1"/>
</dbReference>
<feature type="domain" description="Large ribosomal subunit protein uL6 alpha-beta" evidence="9">
    <location>
        <begin position="11"/>
        <end position="82"/>
    </location>
</feature>
<dbReference type="Gene3D" id="3.90.930.12">
    <property type="entry name" value="Ribosomal protein L6, alpha-beta domain"/>
    <property type="match status" value="2"/>
</dbReference>
<dbReference type="GO" id="GO:0019843">
    <property type="term" value="F:rRNA binding"/>
    <property type="evidence" value="ECO:0007669"/>
    <property type="project" value="UniProtKB-UniRule"/>
</dbReference>
<dbReference type="InterPro" id="IPR020040">
    <property type="entry name" value="Ribosomal_uL6_a/b-dom"/>
</dbReference>
<keyword evidence="3 6" id="KW-0694">RNA-binding</keyword>
<dbReference type="PROSITE" id="PS00525">
    <property type="entry name" value="RIBOSOMAL_L6_1"/>
    <property type="match status" value="1"/>
</dbReference>
<dbReference type="PIRSF" id="PIRSF002162">
    <property type="entry name" value="Ribosomal_L6"/>
    <property type="match status" value="1"/>
</dbReference>
<dbReference type="PANTHER" id="PTHR11655:SF14">
    <property type="entry name" value="LARGE RIBOSOMAL SUBUNIT PROTEIN UL6M"/>
    <property type="match status" value="1"/>
</dbReference>
<protein>
    <recommendedName>
        <fullName evidence="6">Large ribosomal subunit protein uL6</fullName>
    </recommendedName>
</protein>
<reference evidence="10 11" key="1">
    <citation type="submission" date="2015-06" db="EMBL/GenBank/DDBJ databases">
        <title>Draft genome sequence of beer spoilage bacterium Megasphaera cerevisiae type strain 20462.</title>
        <authorList>
            <person name="Kutumbaka K."/>
            <person name="Pasmowitz J."/>
            <person name="Mategko J."/>
            <person name="Reyes D."/>
            <person name="Friedrich A."/>
            <person name="Han S."/>
            <person name="Martens-Habbena W."/>
            <person name="Neal-McKinney J."/>
            <person name="Janagama H.K."/>
            <person name="Nadala C."/>
            <person name="Samadpour M."/>
        </authorList>
    </citation>
    <scope>NUCLEOTIDE SEQUENCE [LARGE SCALE GENOMIC DNA]</scope>
    <source>
        <strain evidence="10 11">DSM 20462</strain>
    </source>
</reference>
<gene>
    <name evidence="6" type="primary">rplF</name>
    <name evidence="10" type="ORF">AB840_13635</name>
</gene>
<name>A0A0J6WUH3_9FIRM</name>
<evidence type="ECO:0000256" key="8">
    <source>
        <dbReference type="RuleBase" id="RU003870"/>
    </source>
</evidence>
<comment type="similarity">
    <text evidence="1 6 7">Belongs to the universal ribosomal protein uL6 family.</text>
</comment>
<dbReference type="InterPro" id="IPR019906">
    <property type="entry name" value="Ribosomal_uL6_bac-type"/>
</dbReference>
<dbReference type="PRINTS" id="PR00059">
    <property type="entry name" value="RIBOSOMALL6"/>
</dbReference>
<dbReference type="InterPro" id="IPR002358">
    <property type="entry name" value="Ribosomal_uL6_CS"/>
</dbReference>
<dbReference type="PANTHER" id="PTHR11655">
    <property type="entry name" value="60S/50S RIBOSOMAL PROTEIN L6/L9"/>
    <property type="match status" value="1"/>
</dbReference>
<evidence type="ECO:0000256" key="1">
    <source>
        <dbReference type="ARBA" id="ARBA00009356"/>
    </source>
</evidence>
<proteinExistence type="inferred from homology"/>
<dbReference type="GO" id="GO:0002181">
    <property type="term" value="P:cytoplasmic translation"/>
    <property type="evidence" value="ECO:0007669"/>
    <property type="project" value="TreeGrafter"/>
</dbReference>
<dbReference type="EMBL" id="LEKT01000065">
    <property type="protein sequence ID" value="KMO85422.1"/>
    <property type="molecule type" value="Genomic_DNA"/>
</dbReference>
<evidence type="ECO:0000256" key="2">
    <source>
        <dbReference type="ARBA" id="ARBA00022730"/>
    </source>
</evidence>
<dbReference type="Proteomes" id="UP000036503">
    <property type="component" value="Unassembled WGS sequence"/>
</dbReference>
<dbReference type="SUPFAM" id="SSF56053">
    <property type="entry name" value="Ribosomal protein L6"/>
    <property type="match status" value="2"/>
</dbReference>
<accession>A0A0J6WUH3</accession>
<dbReference type="AlphaFoldDB" id="A0A0J6WUH3"/>
<dbReference type="FunCoup" id="A0A0J6WUH3">
    <property type="interactions" value="479"/>
</dbReference>
<dbReference type="PATRIC" id="fig|1122219.3.peg.2941"/>
<dbReference type="Pfam" id="PF00347">
    <property type="entry name" value="Ribosomal_L6"/>
    <property type="match status" value="2"/>
</dbReference>
<evidence type="ECO:0000259" key="9">
    <source>
        <dbReference type="Pfam" id="PF00347"/>
    </source>
</evidence>
<evidence type="ECO:0000313" key="10">
    <source>
        <dbReference type="EMBL" id="KMO85422.1"/>
    </source>
</evidence>
<evidence type="ECO:0000256" key="3">
    <source>
        <dbReference type="ARBA" id="ARBA00022884"/>
    </source>
</evidence>
<sequence>MSRVGRMPIDIPAGVNVNLDGHVITVKGPKGELTRTLHPDIKITVNDNVITVERPSDEKEHRALHGLTRALVANMVKGVTEGFKKELEIVGVGYRAQMKGKKLALTLGFSHPLELDAPEGISVECPSATSIIISGSNNEHVGEFTAKIRNYRLPEPYKGKGIRYAGEHVRRKAGKAGTKK</sequence>
<dbReference type="FunFam" id="3.90.930.12:FF:000001">
    <property type="entry name" value="50S ribosomal protein L6"/>
    <property type="match status" value="1"/>
</dbReference>
<keyword evidence="5 6" id="KW-0687">Ribonucleoprotein</keyword>
<dbReference type="GO" id="GO:0003735">
    <property type="term" value="F:structural constituent of ribosome"/>
    <property type="evidence" value="ECO:0007669"/>
    <property type="project" value="UniProtKB-UniRule"/>
</dbReference>
<dbReference type="GO" id="GO:0022625">
    <property type="term" value="C:cytosolic large ribosomal subunit"/>
    <property type="evidence" value="ECO:0007669"/>
    <property type="project" value="UniProtKB-UniRule"/>
</dbReference>
<dbReference type="RefSeq" id="WP_048515400.1">
    <property type="nucleotide sequence ID" value="NZ_FUXD01000053.1"/>
</dbReference>